<dbReference type="Proteomes" id="UP000753908">
    <property type="component" value="Unassembled WGS sequence"/>
</dbReference>
<dbReference type="EMBL" id="JAHHIF010000021">
    <property type="protein sequence ID" value="MBW4546150.1"/>
    <property type="molecule type" value="Genomic_DNA"/>
</dbReference>
<dbReference type="GO" id="GO:0032259">
    <property type="term" value="P:methylation"/>
    <property type="evidence" value="ECO:0007669"/>
    <property type="project" value="UniProtKB-KW"/>
</dbReference>
<dbReference type="Gene3D" id="3.40.50.150">
    <property type="entry name" value="Vaccinia Virus protein VP39"/>
    <property type="match status" value="1"/>
</dbReference>
<name>A0A951UAK7_9CYAN</name>
<comment type="caution">
    <text evidence="2">The sequence shown here is derived from an EMBL/GenBank/DDBJ whole genome shotgun (WGS) entry which is preliminary data.</text>
</comment>
<dbReference type="InterPro" id="IPR006342">
    <property type="entry name" value="FkbM_mtfrase"/>
</dbReference>
<dbReference type="AlphaFoldDB" id="A0A951UAK7"/>
<accession>A0A951UAK7</accession>
<keyword evidence="2" id="KW-0489">Methyltransferase</keyword>
<protein>
    <submittedName>
        <fullName evidence="2">FkbM family methyltransferase</fullName>
    </submittedName>
</protein>
<dbReference type="InterPro" id="IPR029063">
    <property type="entry name" value="SAM-dependent_MTases_sf"/>
</dbReference>
<sequence>MNGIFIRAYSRLLQIIVRIFCKLTGKGGGKFAKFLPKDQRFLIPNYCGNLNFEVDTTYPMESSVWLAGVYDVTTTNFLKKVIHPDDVVLDIGANCGALTLVAASLIDQGKIYAFEPAPTVRSRLQGNVELNPKLKEIVTVLPYGLGRHNYKGFYNEDPNYRGNGSLHGQKGIAVEVFSLDEWVALEKLDKIDVIKIDVEGMEYDVLMGGKAVLEKYHPILYFETLEIFFATSSHSIKDTYEFLSSLGYRIIYPTASYSEIPFEGPYPPNSVAIHSSQAARLRK</sequence>
<feature type="domain" description="Methyltransferase FkbM" evidence="1">
    <location>
        <begin position="90"/>
        <end position="250"/>
    </location>
</feature>
<dbReference type="PANTHER" id="PTHR34203">
    <property type="entry name" value="METHYLTRANSFERASE, FKBM FAMILY PROTEIN"/>
    <property type="match status" value="1"/>
</dbReference>
<organism evidence="2 3">
    <name type="scientific">Symplocastrum torsivum CPER-KK1</name>
    <dbReference type="NCBI Taxonomy" id="450513"/>
    <lineage>
        <taxon>Bacteria</taxon>
        <taxon>Bacillati</taxon>
        <taxon>Cyanobacteriota</taxon>
        <taxon>Cyanophyceae</taxon>
        <taxon>Oscillatoriophycideae</taxon>
        <taxon>Oscillatoriales</taxon>
        <taxon>Microcoleaceae</taxon>
        <taxon>Symplocastrum</taxon>
    </lineage>
</organism>
<dbReference type="SUPFAM" id="SSF53335">
    <property type="entry name" value="S-adenosyl-L-methionine-dependent methyltransferases"/>
    <property type="match status" value="1"/>
</dbReference>
<dbReference type="NCBIfam" id="TIGR01444">
    <property type="entry name" value="fkbM_fam"/>
    <property type="match status" value="1"/>
</dbReference>
<dbReference type="GO" id="GO:0008168">
    <property type="term" value="F:methyltransferase activity"/>
    <property type="evidence" value="ECO:0007669"/>
    <property type="project" value="UniProtKB-KW"/>
</dbReference>
<dbReference type="Pfam" id="PF05050">
    <property type="entry name" value="Methyltransf_21"/>
    <property type="match status" value="1"/>
</dbReference>
<dbReference type="PANTHER" id="PTHR34203:SF15">
    <property type="entry name" value="SLL1173 PROTEIN"/>
    <property type="match status" value="1"/>
</dbReference>
<evidence type="ECO:0000313" key="3">
    <source>
        <dbReference type="Proteomes" id="UP000753908"/>
    </source>
</evidence>
<reference evidence="2" key="2">
    <citation type="journal article" date="2022" name="Microbiol. Resour. Announc.">
        <title>Metagenome Sequencing to Explore Phylogenomics of Terrestrial Cyanobacteria.</title>
        <authorList>
            <person name="Ward R.D."/>
            <person name="Stajich J.E."/>
            <person name="Johansen J.R."/>
            <person name="Huntemann M."/>
            <person name="Clum A."/>
            <person name="Foster B."/>
            <person name="Foster B."/>
            <person name="Roux S."/>
            <person name="Palaniappan K."/>
            <person name="Varghese N."/>
            <person name="Mukherjee S."/>
            <person name="Reddy T.B.K."/>
            <person name="Daum C."/>
            <person name="Copeland A."/>
            <person name="Chen I.A."/>
            <person name="Ivanova N.N."/>
            <person name="Kyrpides N.C."/>
            <person name="Shapiro N."/>
            <person name="Eloe-Fadrosh E.A."/>
            <person name="Pietrasiak N."/>
        </authorList>
    </citation>
    <scope>NUCLEOTIDE SEQUENCE</scope>
    <source>
        <strain evidence="2">CPER-KK1</strain>
    </source>
</reference>
<dbReference type="InterPro" id="IPR052514">
    <property type="entry name" value="SAM-dependent_MTase"/>
</dbReference>
<proteinExistence type="predicted"/>
<keyword evidence="2" id="KW-0808">Transferase</keyword>
<gene>
    <name evidence="2" type="ORF">KME25_17140</name>
</gene>
<evidence type="ECO:0000259" key="1">
    <source>
        <dbReference type="Pfam" id="PF05050"/>
    </source>
</evidence>
<reference evidence="2" key="1">
    <citation type="submission" date="2021-05" db="EMBL/GenBank/DDBJ databases">
        <authorList>
            <person name="Pietrasiak N."/>
            <person name="Ward R."/>
            <person name="Stajich J.E."/>
            <person name="Kurbessoian T."/>
        </authorList>
    </citation>
    <scope>NUCLEOTIDE SEQUENCE</scope>
    <source>
        <strain evidence="2">CPER-KK1</strain>
    </source>
</reference>
<evidence type="ECO:0000313" key="2">
    <source>
        <dbReference type="EMBL" id="MBW4546150.1"/>
    </source>
</evidence>